<reference evidence="3 4" key="1">
    <citation type="submission" date="2013-03" db="EMBL/GenBank/DDBJ databases">
        <title>The Genome Sequence of Enterococcus columbae ATCC_51263 (PacBio/Illumina hybrid assembly).</title>
        <authorList>
            <consortium name="The Broad Institute Genomics Platform"/>
            <consortium name="The Broad Institute Genome Sequencing Center for Infectious Disease"/>
            <person name="Earl A."/>
            <person name="Russ C."/>
            <person name="Gilmore M."/>
            <person name="Surin D."/>
            <person name="Walker B."/>
            <person name="Young S."/>
            <person name="Zeng Q."/>
            <person name="Gargeya S."/>
            <person name="Fitzgerald M."/>
            <person name="Haas B."/>
            <person name="Abouelleil A."/>
            <person name="Allen A.W."/>
            <person name="Alvarado L."/>
            <person name="Arachchi H.M."/>
            <person name="Berlin A.M."/>
            <person name="Chapman S.B."/>
            <person name="Gainer-Dewar J."/>
            <person name="Goldberg J."/>
            <person name="Griggs A."/>
            <person name="Gujja S."/>
            <person name="Hansen M."/>
            <person name="Howarth C."/>
            <person name="Imamovic A."/>
            <person name="Ireland A."/>
            <person name="Larimer J."/>
            <person name="McCowan C."/>
            <person name="Murphy C."/>
            <person name="Pearson M."/>
            <person name="Poon T.W."/>
            <person name="Priest M."/>
            <person name="Roberts A."/>
            <person name="Saif S."/>
            <person name="Shea T."/>
            <person name="Sisk P."/>
            <person name="Sykes S."/>
            <person name="Wortman J."/>
            <person name="Nusbaum C."/>
            <person name="Birren B."/>
        </authorList>
    </citation>
    <scope>NUCLEOTIDE SEQUENCE [LARGE SCALE GENOMIC DNA]</scope>
    <source>
        <strain evidence="3 4">ATCC 51263</strain>
    </source>
</reference>
<keyword evidence="4" id="KW-1185">Reference proteome</keyword>
<dbReference type="InterPro" id="IPR013078">
    <property type="entry name" value="His_Pase_superF_clade-1"/>
</dbReference>
<organism evidence="3 4">
    <name type="scientific">Enterococcus columbae DSM 7374 = ATCC 51263</name>
    <dbReference type="NCBI Taxonomy" id="1121865"/>
    <lineage>
        <taxon>Bacteria</taxon>
        <taxon>Bacillati</taxon>
        <taxon>Bacillota</taxon>
        <taxon>Bacilli</taxon>
        <taxon>Lactobacillales</taxon>
        <taxon>Enterococcaceae</taxon>
        <taxon>Enterococcus</taxon>
    </lineage>
</organism>
<dbReference type="STRING" id="1121865.OMW_01929"/>
<dbReference type="Proteomes" id="UP000014113">
    <property type="component" value="Unassembled WGS sequence"/>
</dbReference>
<evidence type="ECO:0000313" key="4">
    <source>
        <dbReference type="Proteomes" id="UP000014113"/>
    </source>
</evidence>
<evidence type="ECO:0008006" key="5">
    <source>
        <dbReference type="Google" id="ProtNLM"/>
    </source>
</evidence>
<dbReference type="eggNOG" id="COG0406">
    <property type="taxonomic scope" value="Bacteria"/>
</dbReference>
<dbReference type="PATRIC" id="fig|1121865.3.peg.1874"/>
<name>S1NGS3_9ENTE</name>
<dbReference type="GO" id="GO:0016791">
    <property type="term" value="F:phosphatase activity"/>
    <property type="evidence" value="ECO:0007669"/>
    <property type="project" value="TreeGrafter"/>
</dbReference>
<proteinExistence type="predicted"/>
<evidence type="ECO:0000256" key="2">
    <source>
        <dbReference type="PIRSR" id="PIRSR613078-2"/>
    </source>
</evidence>
<dbReference type="GO" id="GO:0005737">
    <property type="term" value="C:cytoplasm"/>
    <property type="evidence" value="ECO:0007669"/>
    <property type="project" value="TreeGrafter"/>
</dbReference>
<dbReference type="Gene3D" id="3.40.50.1240">
    <property type="entry name" value="Phosphoglycerate mutase-like"/>
    <property type="match status" value="1"/>
</dbReference>
<dbReference type="RefSeq" id="WP_016184035.1">
    <property type="nucleotide sequence ID" value="NZ_JXKI01000012.1"/>
</dbReference>
<dbReference type="InterPro" id="IPR050275">
    <property type="entry name" value="PGM_Phosphatase"/>
</dbReference>
<dbReference type="EMBL" id="ASWJ01000011">
    <property type="protein sequence ID" value="EOW80014.1"/>
    <property type="molecule type" value="Genomic_DNA"/>
</dbReference>
<dbReference type="PANTHER" id="PTHR48100">
    <property type="entry name" value="BROAD-SPECIFICITY PHOSPHATASE YOR283W-RELATED"/>
    <property type="match status" value="1"/>
</dbReference>
<feature type="binding site" evidence="2">
    <location>
        <begin position="8"/>
        <end position="15"/>
    </location>
    <ligand>
        <name>substrate</name>
    </ligand>
</feature>
<dbReference type="PANTHER" id="PTHR48100:SF1">
    <property type="entry name" value="HISTIDINE PHOSPHATASE FAMILY PROTEIN-RELATED"/>
    <property type="match status" value="1"/>
</dbReference>
<accession>S1NGS3</accession>
<sequence length="207" mass="23650">MTEFYFLRHGQTQINLEQRFNGATVDSPLTKAGIKGAEGLNRYLKDCRFEKIYCSPQFRAQTTLQLALAQSHHHQQLQYIVDERLREFHFGKWEGIPFSQVDADILKQYHQSPATFDTQAFQMESYGHLYERGNALIQEIYQQYPDGKVLIVGHGVHLTLLIQGLLGTPIDQFRKDGLLPNASLTIVDYQPSQAQLVTWGLTAQTGH</sequence>
<dbReference type="SUPFAM" id="SSF53254">
    <property type="entry name" value="Phosphoglycerate mutase-like"/>
    <property type="match status" value="1"/>
</dbReference>
<dbReference type="OrthoDB" id="9782128at2"/>
<dbReference type="Pfam" id="PF00300">
    <property type="entry name" value="His_Phos_1"/>
    <property type="match status" value="1"/>
</dbReference>
<evidence type="ECO:0000256" key="1">
    <source>
        <dbReference type="PIRSR" id="PIRSR613078-1"/>
    </source>
</evidence>
<evidence type="ECO:0000313" key="3">
    <source>
        <dbReference type="EMBL" id="EOW80014.1"/>
    </source>
</evidence>
<dbReference type="CDD" id="cd07067">
    <property type="entry name" value="HP_PGM_like"/>
    <property type="match status" value="1"/>
</dbReference>
<feature type="active site" description="Proton donor/acceptor" evidence="1">
    <location>
        <position position="87"/>
    </location>
</feature>
<gene>
    <name evidence="3" type="ORF">I568_02365</name>
</gene>
<protein>
    <recommendedName>
        <fullName evidence="5">Phosphoglycerate mutase</fullName>
    </recommendedName>
</protein>
<dbReference type="AlphaFoldDB" id="S1NGS3"/>
<comment type="caution">
    <text evidence="3">The sequence shown here is derived from an EMBL/GenBank/DDBJ whole genome shotgun (WGS) entry which is preliminary data.</text>
</comment>
<dbReference type="InterPro" id="IPR029033">
    <property type="entry name" value="His_PPase_superfam"/>
</dbReference>
<dbReference type="SMART" id="SM00855">
    <property type="entry name" value="PGAM"/>
    <property type="match status" value="1"/>
</dbReference>
<feature type="binding site" evidence="2">
    <location>
        <position position="59"/>
    </location>
    <ligand>
        <name>substrate</name>
    </ligand>
</feature>
<feature type="active site" description="Tele-phosphohistidine intermediate" evidence="1">
    <location>
        <position position="9"/>
    </location>
</feature>